<dbReference type="GO" id="GO:0009249">
    <property type="term" value="P:protein lipoylation"/>
    <property type="evidence" value="ECO:0007669"/>
    <property type="project" value="InterPro"/>
</dbReference>
<comment type="similarity">
    <text evidence="3">Belongs to the LplA family.</text>
</comment>
<evidence type="ECO:0000313" key="6">
    <source>
        <dbReference type="EMBL" id="OXG27774.1"/>
    </source>
</evidence>
<dbReference type="CDD" id="cd16443">
    <property type="entry name" value="LplA"/>
    <property type="match status" value="1"/>
</dbReference>
<dbReference type="PROSITE" id="PS51733">
    <property type="entry name" value="BPL_LPL_CATALYTIC"/>
    <property type="match status" value="1"/>
</dbReference>
<evidence type="ECO:0000259" key="5">
    <source>
        <dbReference type="PROSITE" id="PS51733"/>
    </source>
</evidence>
<dbReference type="SUPFAM" id="SSF55681">
    <property type="entry name" value="Class II aaRS and biotin synthetases"/>
    <property type="match status" value="1"/>
</dbReference>
<dbReference type="Gene3D" id="3.30.390.50">
    <property type="entry name" value="CO dehydrogenase flavoprotein, C-terminal domain"/>
    <property type="match status" value="1"/>
</dbReference>
<dbReference type="UniPathway" id="UPA00537">
    <property type="reaction ID" value="UER00595"/>
</dbReference>
<evidence type="ECO:0000256" key="4">
    <source>
        <dbReference type="ARBA" id="ARBA00015925"/>
    </source>
</evidence>
<gene>
    <name evidence="6" type="ORF">C361_01045</name>
</gene>
<dbReference type="GO" id="GO:0017118">
    <property type="term" value="F:lipoyltransferase activity"/>
    <property type="evidence" value="ECO:0007669"/>
    <property type="project" value="TreeGrafter"/>
</dbReference>
<comment type="function">
    <text evidence="1">Catalyzes both the ATP-dependent activation of exogenously supplied lipoate to lipoyl-AMP and the transfer of the activated lipoyl onto the lipoyl domains of lipoate-dependent enzymes.</text>
</comment>
<comment type="caution">
    <text evidence="6">The sequence shown here is derived from an EMBL/GenBank/DDBJ whole genome shotgun (WGS) entry which is preliminary data.</text>
</comment>
<evidence type="ECO:0000256" key="3">
    <source>
        <dbReference type="ARBA" id="ARBA00008242"/>
    </source>
</evidence>
<sequence>MVSSSAILRPSPCLPHIIRRALHTSTCHLQNKAAQPQTPATGNVELDAPVTYISKSHDPWFNLSYEDWLLRNTPHDQPVLFLYRNFPCVVIGRNQNPWKETTPKKLREESIPLVRRRSGGGTVYHDMGNTNFSIILPRLLFTRSHGAQLVSRAIREKLGITGCGVNDRNDVVIRDGDREYKVSGSAYKIIQHRAYHHGTMLISSSLAELGKSLRSSSPKMETKGIASYRSPVTTLNHYLPLGQSKHLHHDDFVRAVTAEFAKTYAGEGKAMTTCEVTESIIEEQKIWNGYEELKSWEWQYGQTPEFTNELEGNFSFGDLSISIAARHAVITSMSIHLTPPLHSSTEETSIKQAYLDSLALSLVGKRYESLEGFEGAMGEEWDDEHWRDLGNDIVSWLRKHM</sequence>
<dbReference type="Gene3D" id="3.30.930.10">
    <property type="entry name" value="Bira Bifunctional Protein, Domain 2"/>
    <property type="match status" value="1"/>
</dbReference>
<dbReference type="AlphaFoldDB" id="A0A854QQH9"/>
<dbReference type="InterPro" id="IPR045864">
    <property type="entry name" value="aa-tRNA-synth_II/BPL/LPL"/>
</dbReference>
<keyword evidence="6" id="KW-0436">Ligase</keyword>
<dbReference type="PANTHER" id="PTHR12561">
    <property type="entry name" value="LIPOATE-PROTEIN LIGASE"/>
    <property type="match status" value="1"/>
</dbReference>
<comment type="pathway">
    <text evidence="2">Protein modification; protein lipoylation via exogenous pathway; protein N(6)-(lipoyl)lysine from lipoate: step 2/2.</text>
</comment>
<evidence type="ECO:0000313" key="7">
    <source>
        <dbReference type="Proteomes" id="UP000199727"/>
    </source>
</evidence>
<dbReference type="OrthoDB" id="201621at2759"/>
<dbReference type="Pfam" id="PF21948">
    <property type="entry name" value="LplA-B_cat"/>
    <property type="match status" value="1"/>
</dbReference>
<organism evidence="6 7">
    <name type="scientific">Cryptococcus neoformans Tu259-1</name>
    <dbReference type="NCBI Taxonomy" id="1230072"/>
    <lineage>
        <taxon>Eukaryota</taxon>
        <taxon>Fungi</taxon>
        <taxon>Dikarya</taxon>
        <taxon>Basidiomycota</taxon>
        <taxon>Agaricomycotina</taxon>
        <taxon>Tremellomycetes</taxon>
        <taxon>Tremellales</taxon>
        <taxon>Cryptococcaceae</taxon>
        <taxon>Cryptococcus</taxon>
        <taxon>Cryptococcus neoformans species complex</taxon>
    </lineage>
</organism>
<name>A0A854QQH9_CRYNE</name>
<dbReference type="FunFam" id="3.30.930.10:FF:000090">
    <property type="entry name" value="Lipoyltransferase and lipoate-protein ligase, putative"/>
    <property type="match status" value="1"/>
</dbReference>
<dbReference type="GO" id="GO:0016874">
    <property type="term" value="F:ligase activity"/>
    <property type="evidence" value="ECO:0007669"/>
    <property type="project" value="UniProtKB-KW"/>
</dbReference>
<proteinExistence type="inferred from homology"/>
<dbReference type="InterPro" id="IPR004562">
    <property type="entry name" value="LipoylTrfase_LipoateP_Ligase"/>
</dbReference>
<evidence type="ECO:0000256" key="2">
    <source>
        <dbReference type="ARBA" id="ARBA00005085"/>
    </source>
</evidence>
<dbReference type="InterPro" id="IPR004143">
    <property type="entry name" value="BPL_LPL_catalytic"/>
</dbReference>
<dbReference type="NCBIfam" id="TIGR00545">
    <property type="entry name" value="lipoyltrans"/>
    <property type="match status" value="1"/>
</dbReference>
<protein>
    <recommendedName>
        <fullName evidence="4">Putative lipoate-protein ligase A</fullName>
    </recommendedName>
</protein>
<accession>A0A854QQH9</accession>
<reference evidence="6 7" key="1">
    <citation type="submission" date="2017-06" db="EMBL/GenBank/DDBJ databases">
        <title>Global population genomics of the pathogenic fungus Cryptococcus neoformans var. grubii.</title>
        <authorList>
            <person name="Cuomo C."/>
            <person name="Litvintseva A."/>
            <person name="Chen Y."/>
            <person name="Young S."/>
            <person name="Zeng Q."/>
            <person name="Chapman S."/>
            <person name="Gujja S."/>
            <person name="Saif S."/>
            <person name="Birren B."/>
        </authorList>
    </citation>
    <scope>NUCLEOTIDE SEQUENCE [LARGE SCALE GENOMIC DNA]</scope>
    <source>
        <strain evidence="6 7">Tu259-1</strain>
    </source>
</reference>
<dbReference type="GO" id="GO:0005739">
    <property type="term" value="C:mitochondrion"/>
    <property type="evidence" value="ECO:0007669"/>
    <property type="project" value="TreeGrafter"/>
</dbReference>
<dbReference type="EMBL" id="AMKT01000018">
    <property type="protein sequence ID" value="OXG27774.1"/>
    <property type="molecule type" value="Genomic_DNA"/>
</dbReference>
<evidence type="ECO:0000256" key="1">
    <source>
        <dbReference type="ARBA" id="ARBA00003253"/>
    </source>
</evidence>
<dbReference type="Proteomes" id="UP000199727">
    <property type="component" value="Unassembled WGS sequence"/>
</dbReference>
<dbReference type="PANTHER" id="PTHR12561:SF3">
    <property type="entry name" value="LIPOYLTRANSFERASE 1, MITOCHONDRIAL"/>
    <property type="match status" value="1"/>
</dbReference>
<feature type="domain" description="BPL/LPL catalytic" evidence="5">
    <location>
        <begin position="74"/>
        <end position="268"/>
    </location>
</feature>